<dbReference type="Proteomes" id="UP001429564">
    <property type="component" value="Unassembled WGS sequence"/>
</dbReference>
<sequence length="314" mass="35127">MPGTAPDGSQLGISIVTSAWNMQDLVGDTISSVVSQKQPGDQYVFVDGASEDGTLDVAKGFGDQIDVLISEPDDGQYYGLAKGFRQATGDIQAWINADDVLMPWAFSVVREVFSRFPEVDWITGCPSFLSNTGQMTRVYGKPPAYPRHFIANGWYSKTLGAYLQQESMFWRRSLWDKVGGLNLDLSLAADFELWTRFAQHAELVPVDIPLAAFRERPGEQRSSAGEDRYEQEVALVCADKPRANGLWRLFANQGITTRMIARLLINSTGAAIAYNRRAREWQMTTGRRSIARQSVGTLLEEWRMDRRQARKAGE</sequence>
<accession>A0ABX0WBN8</accession>
<dbReference type="PANTHER" id="PTHR22916:SF3">
    <property type="entry name" value="UDP-GLCNAC:BETAGAL BETA-1,3-N-ACETYLGLUCOSAMINYLTRANSFERASE-LIKE PROTEIN 1"/>
    <property type="match status" value="1"/>
</dbReference>
<dbReference type="CDD" id="cd06433">
    <property type="entry name" value="GT_2_WfgS_like"/>
    <property type="match status" value="1"/>
</dbReference>
<dbReference type="InterPro" id="IPR001173">
    <property type="entry name" value="Glyco_trans_2-like"/>
</dbReference>
<feature type="domain" description="Glycosyltransferase 2-like" evidence="1">
    <location>
        <begin position="14"/>
        <end position="175"/>
    </location>
</feature>
<dbReference type="Gene3D" id="3.90.550.10">
    <property type="entry name" value="Spore Coat Polysaccharide Biosynthesis Protein SpsA, Chain A"/>
    <property type="match status" value="1"/>
</dbReference>
<evidence type="ECO:0000259" key="1">
    <source>
        <dbReference type="Pfam" id="PF00535"/>
    </source>
</evidence>
<dbReference type="EMBL" id="QHLQ01000027">
    <property type="protein sequence ID" value="NIZ63086.1"/>
    <property type="molecule type" value="Genomic_DNA"/>
</dbReference>
<reference evidence="2 3" key="1">
    <citation type="submission" date="2018-05" db="EMBL/GenBank/DDBJ databases">
        <authorList>
            <person name="Zhang Y.-J."/>
        </authorList>
    </citation>
    <scope>NUCLEOTIDE SEQUENCE [LARGE SCALE GENOMIC DNA]</scope>
    <source>
        <strain evidence="2 3">CY04</strain>
    </source>
</reference>
<proteinExistence type="predicted"/>
<gene>
    <name evidence="2" type="ORF">DL239_19140</name>
</gene>
<evidence type="ECO:0000313" key="2">
    <source>
        <dbReference type="EMBL" id="NIZ63086.1"/>
    </source>
</evidence>
<protein>
    <recommendedName>
        <fullName evidence="1">Glycosyltransferase 2-like domain-containing protein</fullName>
    </recommendedName>
</protein>
<dbReference type="InterPro" id="IPR029044">
    <property type="entry name" value="Nucleotide-diphossugar_trans"/>
</dbReference>
<name>A0ABX0WBN8_9RHOB</name>
<comment type="caution">
    <text evidence="2">The sequence shown here is derived from an EMBL/GenBank/DDBJ whole genome shotgun (WGS) entry which is preliminary data.</text>
</comment>
<organism evidence="2 3">
    <name type="scientific">Parasedimentitalea denitrificans</name>
    <dbReference type="NCBI Taxonomy" id="2211118"/>
    <lineage>
        <taxon>Bacteria</taxon>
        <taxon>Pseudomonadati</taxon>
        <taxon>Pseudomonadota</taxon>
        <taxon>Alphaproteobacteria</taxon>
        <taxon>Rhodobacterales</taxon>
        <taxon>Paracoccaceae</taxon>
        <taxon>Parasedimentitalea</taxon>
    </lineage>
</organism>
<dbReference type="PANTHER" id="PTHR22916">
    <property type="entry name" value="GLYCOSYLTRANSFERASE"/>
    <property type="match status" value="1"/>
</dbReference>
<keyword evidence="3" id="KW-1185">Reference proteome</keyword>
<evidence type="ECO:0000313" key="3">
    <source>
        <dbReference type="Proteomes" id="UP001429564"/>
    </source>
</evidence>
<dbReference type="RefSeq" id="WP_167685693.1">
    <property type="nucleotide sequence ID" value="NZ_QHLQ01000027.1"/>
</dbReference>
<dbReference type="SUPFAM" id="SSF53448">
    <property type="entry name" value="Nucleotide-diphospho-sugar transferases"/>
    <property type="match status" value="1"/>
</dbReference>
<dbReference type="Pfam" id="PF00535">
    <property type="entry name" value="Glycos_transf_2"/>
    <property type="match status" value="1"/>
</dbReference>